<name>A0A8E0RY34_9TREM</name>
<dbReference type="AlphaFoldDB" id="A0A8E0RY34"/>
<dbReference type="EMBL" id="LUCM01006693">
    <property type="protein sequence ID" value="KAA0190922.1"/>
    <property type="molecule type" value="Genomic_DNA"/>
</dbReference>
<evidence type="ECO:0000313" key="2">
    <source>
        <dbReference type="Proteomes" id="UP000728185"/>
    </source>
</evidence>
<feature type="non-terminal residue" evidence="1">
    <location>
        <position position="1"/>
    </location>
</feature>
<organism evidence="1 2">
    <name type="scientific">Fasciolopsis buskii</name>
    <dbReference type="NCBI Taxonomy" id="27845"/>
    <lineage>
        <taxon>Eukaryota</taxon>
        <taxon>Metazoa</taxon>
        <taxon>Spiralia</taxon>
        <taxon>Lophotrochozoa</taxon>
        <taxon>Platyhelminthes</taxon>
        <taxon>Trematoda</taxon>
        <taxon>Digenea</taxon>
        <taxon>Plagiorchiida</taxon>
        <taxon>Echinostomata</taxon>
        <taxon>Echinostomatoidea</taxon>
        <taxon>Fasciolidae</taxon>
        <taxon>Fasciolopsis</taxon>
    </lineage>
</organism>
<comment type="caution">
    <text evidence="1">The sequence shown here is derived from an EMBL/GenBank/DDBJ whole genome shotgun (WGS) entry which is preliminary data.</text>
</comment>
<dbReference type="Proteomes" id="UP000728185">
    <property type="component" value="Unassembled WGS sequence"/>
</dbReference>
<sequence>IKHSNERIHPASLTVAHPLLDGLVLPENDSQHSLIHPSAPVSDVDWSSLVSSACLFPFHAQNERACADPSYPMHYDSQLPHVVSTSASHPSPLFQDLMDTGDSTLGLSPMVASWTGDS</sequence>
<gene>
    <name evidence="1" type="ORF">FBUS_09658</name>
</gene>
<proteinExistence type="predicted"/>
<reference evidence="1" key="1">
    <citation type="submission" date="2019-05" db="EMBL/GenBank/DDBJ databases">
        <title>Annotation for the trematode Fasciolopsis buski.</title>
        <authorList>
            <person name="Choi Y.-J."/>
        </authorList>
    </citation>
    <scope>NUCLEOTIDE SEQUENCE</scope>
    <source>
        <strain evidence="1">HT</strain>
        <tissue evidence="1">Whole worm</tissue>
    </source>
</reference>
<accession>A0A8E0RY34</accession>
<protein>
    <submittedName>
        <fullName evidence="1">Uncharacterized protein</fullName>
    </submittedName>
</protein>
<evidence type="ECO:0000313" key="1">
    <source>
        <dbReference type="EMBL" id="KAA0190922.1"/>
    </source>
</evidence>
<keyword evidence="2" id="KW-1185">Reference proteome</keyword>